<protein>
    <submittedName>
        <fullName evidence="2">Unannotated protein</fullName>
    </submittedName>
</protein>
<reference evidence="2" key="1">
    <citation type="submission" date="2020-05" db="EMBL/GenBank/DDBJ databases">
        <authorList>
            <person name="Chiriac C."/>
            <person name="Salcher M."/>
            <person name="Ghai R."/>
            <person name="Kavagutti S V."/>
        </authorList>
    </citation>
    <scope>NUCLEOTIDE SEQUENCE</scope>
</reference>
<dbReference type="EMBL" id="CAFBNB010000145">
    <property type="protein sequence ID" value="CAB4933696.1"/>
    <property type="molecule type" value="Genomic_DNA"/>
</dbReference>
<gene>
    <name evidence="2" type="ORF">UFOPK3720_00847</name>
</gene>
<feature type="transmembrane region" description="Helical" evidence="1">
    <location>
        <begin position="18"/>
        <end position="40"/>
    </location>
</feature>
<proteinExistence type="predicted"/>
<evidence type="ECO:0000256" key="1">
    <source>
        <dbReference type="SAM" id="Phobius"/>
    </source>
</evidence>
<sequence>MSVVDPTQPVPPKKKSKAIIIVAIIAGVVLVLFGGCSILVNSVFNKASDAVANIDLGALLVNPEANSQTGLPDGSYKMSKDSSVINDNTCGIYGGIYGASAENTATVGTSVSLYAEGAQCESLDTKMSVDFTVTAGVAAIDSLNDSLN</sequence>
<keyword evidence="1" id="KW-0472">Membrane</keyword>
<keyword evidence="1" id="KW-1133">Transmembrane helix</keyword>
<dbReference type="AlphaFoldDB" id="A0A6J7ISI9"/>
<accession>A0A6J7ISI9</accession>
<keyword evidence="1" id="KW-0812">Transmembrane</keyword>
<evidence type="ECO:0000313" key="2">
    <source>
        <dbReference type="EMBL" id="CAB4933696.1"/>
    </source>
</evidence>
<name>A0A6J7ISI9_9ZZZZ</name>
<organism evidence="2">
    <name type="scientific">freshwater metagenome</name>
    <dbReference type="NCBI Taxonomy" id="449393"/>
    <lineage>
        <taxon>unclassified sequences</taxon>
        <taxon>metagenomes</taxon>
        <taxon>ecological metagenomes</taxon>
    </lineage>
</organism>